<dbReference type="Gene3D" id="2.60.40.150">
    <property type="entry name" value="C2 domain"/>
    <property type="match status" value="1"/>
</dbReference>
<dbReference type="EMBL" id="BSYO01000032">
    <property type="protein sequence ID" value="GMH27143.1"/>
    <property type="molecule type" value="Genomic_DNA"/>
</dbReference>
<dbReference type="SMART" id="SM00239">
    <property type="entry name" value="C2"/>
    <property type="match status" value="1"/>
</dbReference>
<sequence length="260" mass="29164">MPRPPPLPSPSRPLNLDVTIVSAKHLKNVNWRNGDLKPYAIVWVNTDRRLATKSDDSGSTCPVWNERFVIPITLSITDASLSIEIFHSNPSDVPKPLVGTLCVPLKDLLNSDDSNKLRTFELRRPSGRAHGKIRLKLAIKERALPSQPVPDYYSPPSSYYYSTSSAHPPPPCAHHYRGYLPSPYTYSLPSMSPSPPYSYSAPYLGYYSGYYSPPPPPTPPRPFLDRQLSYGEGPSAPVDYSPYDWKPKGNKWARLPPAWM</sequence>
<dbReference type="PROSITE" id="PS50004">
    <property type="entry name" value="C2"/>
    <property type="match status" value="1"/>
</dbReference>
<keyword evidence="3" id="KW-1185">Reference proteome</keyword>
<dbReference type="InterPro" id="IPR044750">
    <property type="entry name" value="C2_SRC2/BAP"/>
</dbReference>
<dbReference type="InterPro" id="IPR000008">
    <property type="entry name" value="C2_dom"/>
</dbReference>
<organism evidence="2 3">
    <name type="scientific">Nepenthes gracilis</name>
    <name type="common">Slender pitcher plant</name>
    <dbReference type="NCBI Taxonomy" id="150966"/>
    <lineage>
        <taxon>Eukaryota</taxon>
        <taxon>Viridiplantae</taxon>
        <taxon>Streptophyta</taxon>
        <taxon>Embryophyta</taxon>
        <taxon>Tracheophyta</taxon>
        <taxon>Spermatophyta</taxon>
        <taxon>Magnoliopsida</taxon>
        <taxon>eudicotyledons</taxon>
        <taxon>Gunneridae</taxon>
        <taxon>Pentapetalae</taxon>
        <taxon>Caryophyllales</taxon>
        <taxon>Nepenthaceae</taxon>
        <taxon>Nepenthes</taxon>
    </lineage>
</organism>
<dbReference type="InterPro" id="IPR035892">
    <property type="entry name" value="C2_domain_sf"/>
</dbReference>
<evidence type="ECO:0000313" key="2">
    <source>
        <dbReference type="EMBL" id="GMH27143.1"/>
    </source>
</evidence>
<reference evidence="2" key="1">
    <citation type="submission" date="2023-05" db="EMBL/GenBank/DDBJ databases">
        <title>Nepenthes gracilis genome sequencing.</title>
        <authorList>
            <person name="Fukushima K."/>
        </authorList>
    </citation>
    <scope>NUCLEOTIDE SEQUENCE</scope>
    <source>
        <strain evidence="2">SING2019-196</strain>
    </source>
</reference>
<accession>A0AAD3TDC2</accession>
<comment type="caution">
    <text evidence="2">The sequence shown here is derived from an EMBL/GenBank/DDBJ whole genome shotgun (WGS) entry which is preliminary data.</text>
</comment>
<dbReference type="Proteomes" id="UP001279734">
    <property type="component" value="Unassembled WGS sequence"/>
</dbReference>
<name>A0AAD3TDC2_NEPGR</name>
<dbReference type="CDD" id="cd04051">
    <property type="entry name" value="C2_SRC2_like"/>
    <property type="match status" value="1"/>
</dbReference>
<feature type="domain" description="C2" evidence="1">
    <location>
        <begin position="1"/>
        <end position="118"/>
    </location>
</feature>
<gene>
    <name evidence="2" type="ORF">Nepgr_028986</name>
</gene>
<dbReference type="AlphaFoldDB" id="A0AAD3TDC2"/>
<dbReference type="PANTHER" id="PTHR32246">
    <property type="entry name" value="INGRESSION PROTEIN FIC1"/>
    <property type="match status" value="1"/>
</dbReference>
<dbReference type="GO" id="GO:0006952">
    <property type="term" value="P:defense response"/>
    <property type="evidence" value="ECO:0007669"/>
    <property type="project" value="InterPro"/>
</dbReference>
<evidence type="ECO:0000313" key="3">
    <source>
        <dbReference type="Proteomes" id="UP001279734"/>
    </source>
</evidence>
<dbReference type="SUPFAM" id="SSF49562">
    <property type="entry name" value="C2 domain (Calcium/lipid-binding domain, CaLB)"/>
    <property type="match status" value="1"/>
</dbReference>
<dbReference type="Pfam" id="PF00168">
    <property type="entry name" value="C2"/>
    <property type="match status" value="1"/>
</dbReference>
<protein>
    <recommendedName>
        <fullName evidence="1">C2 domain-containing protein</fullName>
    </recommendedName>
</protein>
<proteinExistence type="predicted"/>
<evidence type="ECO:0000259" key="1">
    <source>
        <dbReference type="PROSITE" id="PS50004"/>
    </source>
</evidence>
<dbReference type="PANTHER" id="PTHR32246:SF68">
    <property type="entry name" value="OS01G0853800 PROTEIN"/>
    <property type="match status" value="1"/>
</dbReference>